<evidence type="ECO:0000313" key="4">
    <source>
        <dbReference type="Proteomes" id="UP000095282"/>
    </source>
</evidence>
<protein>
    <submittedName>
        <fullName evidence="5">RNase H domain-containing protein</fullName>
    </submittedName>
</protein>
<dbReference type="Proteomes" id="UP000095282">
    <property type="component" value="Unplaced"/>
</dbReference>
<evidence type="ECO:0000256" key="2">
    <source>
        <dbReference type="SAM" id="MobiDB-lite"/>
    </source>
</evidence>
<dbReference type="GO" id="GO:0003676">
    <property type="term" value="F:nucleic acid binding"/>
    <property type="evidence" value="ECO:0007669"/>
    <property type="project" value="InterPro"/>
</dbReference>
<sequence length="170" mass="19050">MSHPRPFNIYTDGSTVNNGQPGARGGYGVVCESDRSLDRAGSYNHGNQTNNRYELEAIKHATEIARHTTNPNINIKSDSKYALDSINNWSNNWERNGWRTATGQPVQNQDLIRDIKSNVSDLRASGKNVGFEHVRGHQNDYHNNEADRLARGAANSNNVHNSYGHSSRYQ</sequence>
<dbReference type="WBParaSite" id="Csp11.Scaffold630.g19509.t1">
    <property type="protein sequence ID" value="Csp11.Scaffold630.g19509.t1"/>
    <property type="gene ID" value="Csp11.Scaffold630.g19509"/>
</dbReference>
<dbReference type="PANTHER" id="PTHR10642">
    <property type="entry name" value="RIBONUCLEASE H1"/>
    <property type="match status" value="1"/>
</dbReference>
<evidence type="ECO:0000259" key="3">
    <source>
        <dbReference type="PROSITE" id="PS50879"/>
    </source>
</evidence>
<reference evidence="5" key="1">
    <citation type="submission" date="2016-11" db="UniProtKB">
        <authorList>
            <consortium name="WormBaseParasite"/>
        </authorList>
    </citation>
    <scope>IDENTIFICATION</scope>
</reference>
<feature type="domain" description="RNase H type-1" evidence="3">
    <location>
        <begin position="3"/>
        <end position="155"/>
    </location>
</feature>
<keyword evidence="4" id="KW-1185">Reference proteome</keyword>
<dbReference type="InterPro" id="IPR036397">
    <property type="entry name" value="RNaseH_sf"/>
</dbReference>
<name>A0A1I7UUL6_9PELO</name>
<dbReference type="Gene3D" id="3.30.420.10">
    <property type="entry name" value="Ribonuclease H-like superfamily/Ribonuclease H"/>
    <property type="match status" value="1"/>
</dbReference>
<dbReference type="InterPro" id="IPR002156">
    <property type="entry name" value="RNaseH_domain"/>
</dbReference>
<dbReference type="AlphaFoldDB" id="A0A1I7UUL6"/>
<dbReference type="GO" id="GO:0004523">
    <property type="term" value="F:RNA-DNA hybrid ribonuclease activity"/>
    <property type="evidence" value="ECO:0007669"/>
    <property type="project" value="InterPro"/>
</dbReference>
<dbReference type="eggNOG" id="KOG3752">
    <property type="taxonomic scope" value="Eukaryota"/>
</dbReference>
<dbReference type="PANTHER" id="PTHR10642:SF29">
    <property type="entry name" value="RNASE H TYPE-1 DOMAIN-CONTAINING PROTEIN"/>
    <property type="match status" value="1"/>
</dbReference>
<comment type="similarity">
    <text evidence="1">Belongs to the RNase H family.</text>
</comment>
<dbReference type="CDD" id="cd09280">
    <property type="entry name" value="RNase_HI_eukaryote_like"/>
    <property type="match status" value="1"/>
</dbReference>
<dbReference type="Pfam" id="PF00075">
    <property type="entry name" value="RNase_H"/>
    <property type="match status" value="1"/>
</dbReference>
<accession>A0A1I7UUL6</accession>
<dbReference type="GO" id="GO:0043137">
    <property type="term" value="P:DNA replication, removal of RNA primer"/>
    <property type="evidence" value="ECO:0007669"/>
    <property type="project" value="TreeGrafter"/>
</dbReference>
<evidence type="ECO:0000256" key="1">
    <source>
        <dbReference type="ARBA" id="ARBA00005300"/>
    </source>
</evidence>
<evidence type="ECO:0000313" key="5">
    <source>
        <dbReference type="WBParaSite" id="Csp11.Scaffold630.g19509.t1"/>
    </source>
</evidence>
<organism evidence="4 5">
    <name type="scientific">Caenorhabditis tropicalis</name>
    <dbReference type="NCBI Taxonomy" id="1561998"/>
    <lineage>
        <taxon>Eukaryota</taxon>
        <taxon>Metazoa</taxon>
        <taxon>Ecdysozoa</taxon>
        <taxon>Nematoda</taxon>
        <taxon>Chromadorea</taxon>
        <taxon>Rhabditida</taxon>
        <taxon>Rhabditina</taxon>
        <taxon>Rhabditomorpha</taxon>
        <taxon>Rhabditoidea</taxon>
        <taxon>Rhabditidae</taxon>
        <taxon>Peloderinae</taxon>
        <taxon>Caenorhabditis</taxon>
    </lineage>
</organism>
<proteinExistence type="inferred from homology"/>
<feature type="region of interest" description="Disordered" evidence="2">
    <location>
        <begin position="1"/>
        <end position="21"/>
    </location>
</feature>
<dbReference type="STRING" id="1561998.A0A1I7UUL6"/>
<feature type="compositionally biased region" description="Polar residues" evidence="2">
    <location>
        <begin position="11"/>
        <end position="20"/>
    </location>
</feature>
<dbReference type="PROSITE" id="PS50879">
    <property type="entry name" value="RNASE_H_1"/>
    <property type="match status" value="1"/>
</dbReference>
<dbReference type="InterPro" id="IPR050092">
    <property type="entry name" value="RNase_H"/>
</dbReference>
<dbReference type="InterPro" id="IPR012337">
    <property type="entry name" value="RNaseH-like_sf"/>
</dbReference>
<dbReference type="SUPFAM" id="SSF53098">
    <property type="entry name" value="Ribonuclease H-like"/>
    <property type="match status" value="1"/>
</dbReference>